<accession>A0A8T0J3Y0</accession>
<dbReference type="AlphaFoldDB" id="A0A8T0J3Y0"/>
<evidence type="ECO:0000256" key="1">
    <source>
        <dbReference type="SAM" id="MobiDB-lite"/>
    </source>
</evidence>
<evidence type="ECO:0000313" key="2">
    <source>
        <dbReference type="EMBL" id="KAG0590307.1"/>
    </source>
</evidence>
<feature type="compositionally biased region" description="Low complexity" evidence="1">
    <location>
        <begin position="102"/>
        <end position="114"/>
    </location>
</feature>
<feature type="region of interest" description="Disordered" evidence="1">
    <location>
        <begin position="75"/>
        <end position="114"/>
    </location>
</feature>
<organism evidence="2 3">
    <name type="scientific">Ceratodon purpureus</name>
    <name type="common">Fire moss</name>
    <name type="synonym">Dicranum purpureum</name>
    <dbReference type="NCBI Taxonomy" id="3225"/>
    <lineage>
        <taxon>Eukaryota</taxon>
        <taxon>Viridiplantae</taxon>
        <taxon>Streptophyta</taxon>
        <taxon>Embryophyta</taxon>
        <taxon>Bryophyta</taxon>
        <taxon>Bryophytina</taxon>
        <taxon>Bryopsida</taxon>
        <taxon>Dicranidae</taxon>
        <taxon>Pseudoditrichales</taxon>
        <taxon>Ditrichaceae</taxon>
        <taxon>Ceratodon</taxon>
    </lineage>
</organism>
<proteinExistence type="predicted"/>
<dbReference type="EMBL" id="CM026421">
    <property type="protein sequence ID" value="KAG0590307.1"/>
    <property type="molecule type" value="Genomic_DNA"/>
</dbReference>
<reference evidence="2" key="1">
    <citation type="submission" date="2020-06" db="EMBL/GenBank/DDBJ databases">
        <title>WGS assembly of Ceratodon purpureus strain R40.</title>
        <authorList>
            <person name="Carey S.B."/>
            <person name="Jenkins J."/>
            <person name="Shu S."/>
            <person name="Lovell J.T."/>
            <person name="Sreedasyam A."/>
            <person name="Maumus F."/>
            <person name="Tiley G.P."/>
            <person name="Fernandez-Pozo N."/>
            <person name="Barry K."/>
            <person name="Chen C."/>
            <person name="Wang M."/>
            <person name="Lipzen A."/>
            <person name="Daum C."/>
            <person name="Saski C.A."/>
            <person name="Payton A.C."/>
            <person name="Mcbreen J.C."/>
            <person name="Conrad R.E."/>
            <person name="Kollar L.M."/>
            <person name="Olsson S."/>
            <person name="Huttunen S."/>
            <person name="Landis J.B."/>
            <person name="Wickett N.J."/>
            <person name="Johnson M.G."/>
            <person name="Rensing S.A."/>
            <person name="Grimwood J."/>
            <person name="Schmutz J."/>
            <person name="Mcdaniel S.F."/>
        </authorList>
    </citation>
    <scope>NUCLEOTIDE SEQUENCE</scope>
    <source>
        <strain evidence="2">R40</strain>
    </source>
</reference>
<dbReference type="Proteomes" id="UP000822688">
    <property type="component" value="Chromosome 1"/>
</dbReference>
<feature type="compositionally biased region" description="Low complexity" evidence="1">
    <location>
        <begin position="1"/>
        <end position="14"/>
    </location>
</feature>
<evidence type="ECO:0000313" key="3">
    <source>
        <dbReference type="Proteomes" id="UP000822688"/>
    </source>
</evidence>
<comment type="caution">
    <text evidence="2">The sequence shown here is derived from an EMBL/GenBank/DDBJ whole genome shotgun (WGS) entry which is preliminary data.</text>
</comment>
<protein>
    <submittedName>
        <fullName evidence="2">Uncharacterized protein</fullName>
    </submittedName>
</protein>
<keyword evidence="3" id="KW-1185">Reference proteome</keyword>
<feature type="region of interest" description="Disordered" evidence="1">
    <location>
        <begin position="1"/>
        <end position="46"/>
    </location>
</feature>
<name>A0A8T0J3Y0_CERPU</name>
<sequence length="114" mass="12183">MRPSLALQGLQAQAPARLGPPGLRRDCSAPAQCSHRPPPLPVSPLALRPDATRREAAMRPGFGAPGPQTVHCPLPTAHWPRPRLPRERGPGAGTARVRVRSGRSGCGRAWARRS</sequence>
<gene>
    <name evidence="2" type="ORF">KC19_1G088500</name>
</gene>